<keyword evidence="2" id="KW-1185">Reference proteome</keyword>
<feature type="non-terminal residue" evidence="1">
    <location>
        <position position="70"/>
    </location>
</feature>
<organism evidence="1 2">
    <name type="scientific">Datura stramonium</name>
    <name type="common">Jimsonweed</name>
    <name type="synonym">Common thornapple</name>
    <dbReference type="NCBI Taxonomy" id="4076"/>
    <lineage>
        <taxon>Eukaryota</taxon>
        <taxon>Viridiplantae</taxon>
        <taxon>Streptophyta</taxon>
        <taxon>Embryophyta</taxon>
        <taxon>Tracheophyta</taxon>
        <taxon>Spermatophyta</taxon>
        <taxon>Magnoliopsida</taxon>
        <taxon>eudicotyledons</taxon>
        <taxon>Gunneridae</taxon>
        <taxon>Pentapetalae</taxon>
        <taxon>asterids</taxon>
        <taxon>lamiids</taxon>
        <taxon>Solanales</taxon>
        <taxon>Solanaceae</taxon>
        <taxon>Solanoideae</taxon>
        <taxon>Datureae</taxon>
        <taxon>Datura</taxon>
    </lineage>
</organism>
<reference evidence="1 2" key="1">
    <citation type="journal article" date="2021" name="BMC Genomics">
        <title>Datura genome reveals duplications of psychoactive alkaloid biosynthetic genes and high mutation rate following tissue culture.</title>
        <authorList>
            <person name="Rajewski A."/>
            <person name="Carter-House D."/>
            <person name="Stajich J."/>
            <person name="Litt A."/>
        </authorList>
    </citation>
    <scope>NUCLEOTIDE SEQUENCE [LARGE SCALE GENOMIC DNA]</scope>
    <source>
        <strain evidence="1">AR-01</strain>
    </source>
</reference>
<comment type="caution">
    <text evidence="1">The sequence shown here is derived from an EMBL/GenBank/DDBJ whole genome shotgun (WGS) entry which is preliminary data.</text>
</comment>
<protein>
    <submittedName>
        <fullName evidence="1">Uncharacterized protein</fullName>
    </submittedName>
</protein>
<gene>
    <name evidence="1" type="ORF">HAX54_034590</name>
</gene>
<proteinExistence type="predicted"/>
<accession>A0ABS8VFU2</accession>
<evidence type="ECO:0000313" key="1">
    <source>
        <dbReference type="EMBL" id="MCD9645574.1"/>
    </source>
</evidence>
<evidence type="ECO:0000313" key="2">
    <source>
        <dbReference type="Proteomes" id="UP000823775"/>
    </source>
</evidence>
<sequence>MGQAFRKLFDTFFGNSEMRVDKKQSPIPLSNAIPFSSRFHFLYSVEMPATKRLDITQGLPVQLRASKAGG</sequence>
<dbReference type="Proteomes" id="UP000823775">
    <property type="component" value="Unassembled WGS sequence"/>
</dbReference>
<dbReference type="EMBL" id="JACEIK010004473">
    <property type="protein sequence ID" value="MCD9645574.1"/>
    <property type="molecule type" value="Genomic_DNA"/>
</dbReference>
<name>A0ABS8VFU2_DATST</name>